<comment type="similarity">
    <text evidence="2">Belongs to the DNA polymerase type-C family. DnaE subfamily.</text>
</comment>
<evidence type="ECO:0000256" key="4">
    <source>
        <dbReference type="ARBA" id="ARBA00019114"/>
    </source>
</evidence>
<dbReference type="SUPFAM" id="SSF89550">
    <property type="entry name" value="PHP domain-like"/>
    <property type="match status" value="1"/>
</dbReference>
<evidence type="ECO:0000313" key="12">
    <source>
        <dbReference type="Proteomes" id="UP000520814"/>
    </source>
</evidence>
<dbReference type="PANTHER" id="PTHR32294:SF0">
    <property type="entry name" value="DNA POLYMERASE III SUBUNIT ALPHA"/>
    <property type="match status" value="1"/>
</dbReference>
<protein>
    <recommendedName>
        <fullName evidence="4">DNA polymerase III subunit alpha</fullName>
        <ecNumber evidence="3">2.7.7.7</ecNumber>
    </recommendedName>
</protein>
<dbReference type="Pfam" id="PF17657">
    <property type="entry name" value="DNA_pol3_finger"/>
    <property type="match status" value="1"/>
</dbReference>
<comment type="catalytic activity">
    <reaction evidence="9">
        <text>DNA(n) + a 2'-deoxyribonucleoside 5'-triphosphate = DNA(n+1) + diphosphate</text>
        <dbReference type="Rhea" id="RHEA:22508"/>
        <dbReference type="Rhea" id="RHEA-COMP:17339"/>
        <dbReference type="Rhea" id="RHEA-COMP:17340"/>
        <dbReference type="ChEBI" id="CHEBI:33019"/>
        <dbReference type="ChEBI" id="CHEBI:61560"/>
        <dbReference type="ChEBI" id="CHEBI:173112"/>
        <dbReference type="EC" id="2.7.7.7"/>
    </reaction>
</comment>
<dbReference type="NCBIfam" id="NF004226">
    <property type="entry name" value="PRK05673.1"/>
    <property type="match status" value="1"/>
</dbReference>
<evidence type="ECO:0000256" key="2">
    <source>
        <dbReference type="ARBA" id="ARBA00009496"/>
    </source>
</evidence>
<dbReference type="GO" id="GO:0006260">
    <property type="term" value="P:DNA replication"/>
    <property type="evidence" value="ECO:0007669"/>
    <property type="project" value="UniProtKB-KW"/>
</dbReference>
<keyword evidence="7" id="KW-0235">DNA replication</keyword>
<gene>
    <name evidence="11" type="ORF">HNQ39_003726</name>
</gene>
<comment type="subcellular location">
    <subcellularLocation>
        <location evidence="1">Cytoplasm</location>
    </subcellularLocation>
</comment>
<evidence type="ECO:0000256" key="7">
    <source>
        <dbReference type="ARBA" id="ARBA00022705"/>
    </source>
</evidence>
<dbReference type="AlphaFoldDB" id="A0A7W9W851"/>
<dbReference type="EMBL" id="JACHGW010000003">
    <property type="protein sequence ID" value="MBB6051916.1"/>
    <property type="molecule type" value="Genomic_DNA"/>
</dbReference>
<dbReference type="GO" id="GO:0008408">
    <property type="term" value="F:3'-5' exonuclease activity"/>
    <property type="evidence" value="ECO:0007669"/>
    <property type="project" value="InterPro"/>
</dbReference>
<sequence>MSTPFVHLHNHSEFSLLDGASKIKDMVKYAVEMEMPALALTDHGVMYGAFEFYTAARAAGIKPLVGSELYVATRGRKDRDPKKDGNHHLVALAKNETGYKNLMKLVTLASLEGFYYKPRVDKELLAEYSEGLIICSACMGGELAQAVMKQGYEEAKSVAAWYREVFKDDFYLEVQGHHATGQWDVNEQVKRISREMGIKMVATNDSHYLRAEDADPHDVLICIQTGTTVNDPKRMRYEPREFYLKTYAEMMGEFEHFAPDAIENTLEIAEKVNLEIEVGRAPMPVVGVDPGSDAQTTMTRMCWEGLERRLPKHELEHKERLSYELDIIEKTGFAQYFLIVRDIAQHARTSGIFFGVRGSAAGSLASYCLGITDLDPVEYNLTFERFLNPERVTMPDIDMDFEDTRRAEVIEHVTKQYGKDNVSYITTFGTLGAKAALRDAGRALAMPLPDVDRIARMIPALPLGISIKRAMYGWEEKDYPGNPEMVAAYENEELARKLIDTAQRIEGITRNESVHAAGVMIADRPLVEYTPLRKLNDGSLATQYPHSSLEAIGLLKMDFLGLINLSILGRAVKLIKETRGETVDVWDIPLNYDDPRAQKAYDMLGRGETTGVFQLESAGMRKYVVELKPNSVKELAAMVALYRPGPLAHIPRFIQSKFDPTKIEYEHPLLEPILKETYGVIVYQDQVLKIVQAVGGLTLGQADLLRRAMGKKQKAYMDKQKGIFMEGAKERGVSAKSAEKIFADIEPFAGYAFNGAHAACYAMVAYQTAYMKANYTAEYLAALMAAYVEKTDKVVNTLEECDRLGIEILPPDVNESEADFTVSEPTDTKKYEGAIRFGLLAIKNVGKAPIETILAARAKGGKFHSLPDFCTRVFAEGLTSKSVIEMLIKAGTFKSIHPNRRALMETLDDAVAAAARGAKDAKAGLISLWGDDAGEDAAAVESVQPLPNVPDHPRGVWLGWEKELLGLYLTEHPVKPFEPELRRKWRAWRADQISESTPNQQVTVGGMITEVRTKYTKTGSAMLFVTLEDTSGSLSVTLFPKCAAEWGKYCIVNSVVAIIGRAQHRERILKSEAAEEGGEPAAADKNVQVELIADKVERIVENAMAADARPRTVHVRIDGSNRTLLGMVKEMFGSKEGGSPLVVHAETGSGEYLIKTPILVDPDEGLIEQVRRMLGGGHQKAWVE</sequence>
<dbReference type="Gene3D" id="3.20.20.140">
    <property type="entry name" value="Metal-dependent hydrolases"/>
    <property type="match status" value="1"/>
</dbReference>
<dbReference type="InterPro" id="IPR040982">
    <property type="entry name" value="DNA_pol3_finger"/>
</dbReference>
<dbReference type="Proteomes" id="UP000520814">
    <property type="component" value="Unassembled WGS sequence"/>
</dbReference>
<dbReference type="InterPro" id="IPR041931">
    <property type="entry name" value="DNA_pol3_alpha_thumb_dom"/>
</dbReference>
<evidence type="ECO:0000259" key="10">
    <source>
        <dbReference type="SMART" id="SM00481"/>
    </source>
</evidence>
<dbReference type="Pfam" id="PF02811">
    <property type="entry name" value="PHP"/>
    <property type="match status" value="1"/>
</dbReference>
<evidence type="ECO:0000256" key="9">
    <source>
        <dbReference type="ARBA" id="ARBA00049244"/>
    </source>
</evidence>
<dbReference type="GO" id="GO:0005737">
    <property type="term" value="C:cytoplasm"/>
    <property type="evidence" value="ECO:0007669"/>
    <property type="project" value="UniProtKB-SubCell"/>
</dbReference>
<dbReference type="InterPro" id="IPR003141">
    <property type="entry name" value="Pol/His_phosphatase_N"/>
</dbReference>
<evidence type="ECO:0000256" key="8">
    <source>
        <dbReference type="ARBA" id="ARBA00022932"/>
    </source>
</evidence>
<dbReference type="CDD" id="cd04485">
    <property type="entry name" value="DnaE_OBF"/>
    <property type="match status" value="1"/>
</dbReference>
<dbReference type="NCBIfam" id="NF005298">
    <property type="entry name" value="PRK06826.1"/>
    <property type="match status" value="1"/>
</dbReference>
<keyword evidence="5 11" id="KW-0808">Transferase</keyword>
<dbReference type="GO" id="GO:0003676">
    <property type="term" value="F:nucleic acid binding"/>
    <property type="evidence" value="ECO:0007669"/>
    <property type="project" value="InterPro"/>
</dbReference>
<dbReference type="PANTHER" id="PTHR32294">
    <property type="entry name" value="DNA POLYMERASE III SUBUNIT ALPHA"/>
    <property type="match status" value="1"/>
</dbReference>
<dbReference type="SMART" id="SM00481">
    <property type="entry name" value="POLIIIAc"/>
    <property type="match status" value="1"/>
</dbReference>
<dbReference type="RefSeq" id="WP_184199868.1">
    <property type="nucleotide sequence ID" value="NZ_JACHGW010000003.1"/>
</dbReference>
<dbReference type="NCBIfam" id="TIGR00594">
    <property type="entry name" value="polc"/>
    <property type="match status" value="1"/>
</dbReference>
<evidence type="ECO:0000256" key="5">
    <source>
        <dbReference type="ARBA" id="ARBA00022679"/>
    </source>
</evidence>
<dbReference type="SUPFAM" id="SSF50249">
    <property type="entry name" value="Nucleic acid-binding proteins"/>
    <property type="match status" value="1"/>
</dbReference>
<dbReference type="Gene3D" id="2.40.50.140">
    <property type="entry name" value="Nucleic acid-binding proteins"/>
    <property type="match status" value="1"/>
</dbReference>
<dbReference type="InterPro" id="IPR004365">
    <property type="entry name" value="NA-bd_OB_tRNA"/>
</dbReference>
<dbReference type="Gene3D" id="1.10.10.1600">
    <property type="entry name" value="Bacterial DNA polymerase III alpha subunit, thumb domain"/>
    <property type="match status" value="1"/>
</dbReference>
<dbReference type="InterPro" id="IPR004805">
    <property type="entry name" value="DnaE2/DnaE/PolC"/>
</dbReference>
<dbReference type="Gene3D" id="1.10.150.870">
    <property type="match status" value="1"/>
</dbReference>
<dbReference type="CDD" id="cd12113">
    <property type="entry name" value="PHP_PolIIIA_DnaE3"/>
    <property type="match status" value="1"/>
</dbReference>
<dbReference type="Pfam" id="PF14579">
    <property type="entry name" value="HHH_6"/>
    <property type="match status" value="1"/>
</dbReference>
<proteinExistence type="inferred from homology"/>
<dbReference type="InterPro" id="IPR016195">
    <property type="entry name" value="Pol/histidinol_Pase-like"/>
</dbReference>
<dbReference type="InterPro" id="IPR011708">
    <property type="entry name" value="DNA_pol3_alpha_NTPase_dom"/>
</dbReference>
<name>A0A7W9W851_ARMRO</name>
<keyword evidence="12" id="KW-1185">Reference proteome</keyword>
<comment type="caution">
    <text evidence="11">The sequence shown here is derived from an EMBL/GenBank/DDBJ whole genome shotgun (WGS) entry which is preliminary data.</text>
</comment>
<dbReference type="Pfam" id="PF07733">
    <property type="entry name" value="DNA_pol3_alpha"/>
    <property type="match status" value="1"/>
</dbReference>
<dbReference type="GO" id="GO:0003887">
    <property type="term" value="F:DNA-directed DNA polymerase activity"/>
    <property type="evidence" value="ECO:0007669"/>
    <property type="project" value="UniProtKB-KW"/>
</dbReference>
<feature type="domain" description="Polymerase/histidinol phosphatase N-terminal" evidence="10">
    <location>
        <begin position="6"/>
        <end position="73"/>
    </location>
</feature>
<evidence type="ECO:0000256" key="6">
    <source>
        <dbReference type="ARBA" id="ARBA00022695"/>
    </source>
</evidence>
<reference evidence="11 12" key="1">
    <citation type="submission" date="2020-08" db="EMBL/GenBank/DDBJ databases">
        <title>Genomic Encyclopedia of Type Strains, Phase IV (KMG-IV): sequencing the most valuable type-strain genomes for metagenomic binning, comparative biology and taxonomic classification.</title>
        <authorList>
            <person name="Goeker M."/>
        </authorList>
    </citation>
    <scope>NUCLEOTIDE SEQUENCE [LARGE SCALE GENOMIC DNA]</scope>
    <source>
        <strain evidence="11 12">DSM 23562</strain>
    </source>
</reference>
<keyword evidence="8" id="KW-0239">DNA-directed DNA polymerase</keyword>
<evidence type="ECO:0000256" key="1">
    <source>
        <dbReference type="ARBA" id="ARBA00004496"/>
    </source>
</evidence>
<dbReference type="EC" id="2.7.7.7" evidence="3"/>
<accession>A0A7W9W851</accession>
<dbReference type="InterPro" id="IPR004013">
    <property type="entry name" value="PHP_dom"/>
</dbReference>
<evidence type="ECO:0000256" key="3">
    <source>
        <dbReference type="ARBA" id="ARBA00012417"/>
    </source>
</evidence>
<keyword evidence="6 11" id="KW-0548">Nucleotidyltransferase</keyword>
<evidence type="ECO:0000313" key="11">
    <source>
        <dbReference type="EMBL" id="MBB6051916.1"/>
    </source>
</evidence>
<dbReference type="InterPro" id="IPR029460">
    <property type="entry name" value="DNAPol_HHH"/>
</dbReference>
<dbReference type="InterPro" id="IPR012340">
    <property type="entry name" value="NA-bd_OB-fold"/>
</dbReference>
<dbReference type="Pfam" id="PF01336">
    <property type="entry name" value="tRNA_anti-codon"/>
    <property type="match status" value="1"/>
</dbReference>
<organism evidence="11 12">
    <name type="scientific">Armatimonas rosea</name>
    <dbReference type="NCBI Taxonomy" id="685828"/>
    <lineage>
        <taxon>Bacteria</taxon>
        <taxon>Bacillati</taxon>
        <taxon>Armatimonadota</taxon>
        <taxon>Armatimonadia</taxon>
        <taxon>Armatimonadales</taxon>
        <taxon>Armatimonadaceae</taxon>
        <taxon>Armatimonas</taxon>
    </lineage>
</organism>